<dbReference type="Proteomes" id="UP000465240">
    <property type="component" value="Unassembled WGS sequence"/>
</dbReference>
<dbReference type="EMBL" id="BLKX01000001">
    <property type="protein sequence ID" value="GFG79133.1"/>
    <property type="molecule type" value="Genomic_DNA"/>
</dbReference>
<accession>A0ABQ1C3V5</accession>
<evidence type="ECO:0000313" key="2">
    <source>
        <dbReference type="Proteomes" id="UP000465240"/>
    </source>
</evidence>
<name>A0ABQ1C3V5_9MYCO</name>
<evidence type="ECO:0000313" key="1">
    <source>
        <dbReference type="EMBL" id="GFG79133.1"/>
    </source>
</evidence>
<comment type="caution">
    <text evidence="1">The sequence shown here is derived from an EMBL/GenBank/DDBJ whole genome shotgun (WGS) entry which is preliminary data.</text>
</comment>
<gene>
    <name evidence="1" type="ORF">MPRG_24090</name>
</gene>
<reference evidence="1 2" key="1">
    <citation type="journal article" date="2019" name="Emerg. Microbes Infect.">
        <title>Comprehensive subspecies identification of 175 nontuberculous mycobacteria species based on 7547 genomic profiles.</title>
        <authorList>
            <person name="Matsumoto Y."/>
            <person name="Kinjo T."/>
            <person name="Motooka D."/>
            <person name="Nabeya D."/>
            <person name="Jung N."/>
            <person name="Uechi K."/>
            <person name="Horii T."/>
            <person name="Iida T."/>
            <person name="Fujita J."/>
            <person name="Nakamura S."/>
        </authorList>
    </citation>
    <scope>NUCLEOTIDE SEQUENCE [LARGE SCALE GENOMIC DNA]</scope>
    <source>
        <strain evidence="1 2">JCM 18565</strain>
    </source>
</reference>
<sequence>MPGLWVGTNVEGYSYPGNCTIVKFRDYPPQYSGEGALVDALMSDFGQPLTYRITPGGTIRFGSGCVWVRISS</sequence>
<organism evidence="1 2">
    <name type="scientific">Mycobacterium paragordonae</name>
    <dbReference type="NCBI Taxonomy" id="1389713"/>
    <lineage>
        <taxon>Bacteria</taxon>
        <taxon>Bacillati</taxon>
        <taxon>Actinomycetota</taxon>
        <taxon>Actinomycetes</taxon>
        <taxon>Mycobacteriales</taxon>
        <taxon>Mycobacteriaceae</taxon>
        <taxon>Mycobacterium</taxon>
    </lineage>
</organism>
<protein>
    <submittedName>
        <fullName evidence="1">Uncharacterized protein</fullName>
    </submittedName>
</protein>
<proteinExistence type="predicted"/>
<keyword evidence="2" id="KW-1185">Reference proteome</keyword>